<keyword evidence="3" id="KW-0378">Hydrolase</keyword>
<dbReference type="Proteomes" id="UP001158076">
    <property type="component" value="Unassembled WGS sequence"/>
</dbReference>
<comment type="similarity">
    <text evidence="1">Belongs to the EndA/NucM nuclease family.</text>
</comment>
<evidence type="ECO:0000256" key="3">
    <source>
        <dbReference type="ARBA" id="ARBA00022801"/>
    </source>
</evidence>
<sequence>MRRFSFLLLVLLFSSSACADAPRTFREAKKVAWTIYADRPVDFYCGCQFKGNRIDLASCGYIPRKQPKRAERVEWEHIVPAWVIGHQRQCWQQGGRKHCTANDPVFSRAEADLHNLVPVVGEVNGDRSNFGFGMLSEKPSQYGACPFVVNFKQRTAMPPEYSRGAIARTYLYMSERYKLRLSKQDQRLYDIWNRQYPVSEWERWRNQRIACEQGNANDFVGAVDLQRCNRALSHSAKRTDGQG</sequence>
<reference evidence="6" key="1">
    <citation type="submission" date="2022-09" db="EMBL/GenBank/DDBJ databases">
        <title>Intensive care unit water sources are persistently colonized with multi-drug resistant bacteria and are the site of extensive horizontal gene transfer of antibiotic resistance genes.</title>
        <authorList>
            <person name="Diorio-Toth L."/>
        </authorList>
    </citation>
    <scope>NUCLEOTIDE SEQUENCE</scope>
    <source>
        <strain evidence="6">GD03947</strain>
        <strain evidence="5">GD04147</strain>
    </source>
</reference>
<dbReference type="GO" id="GO:0016787">
    <property type="term" value="F:hydrolase activity"/>
    <property type="evidence" value="ECO:0007669"/>
    <property type="project" value="UniProtKB-KW"/>
</dbReference>
<gene>
    <name evidence="6" type="ORF">N5C32_06010</name>
    <name evidence="5" type="ORF">N7335_04185</name>
</gene>
<dbReference type="PANTHER" id="PTHR33607:SF2">
    <property type="entry name" value="ENDONUCLEASE-1"/>
    <property type="match status" value="1"/>
</dbReference>
<evidence type="ECO:0000256" key="2">
    <source>
        <dbReference type="ARBA" id="ARBA00022722"/>
    </source>
</evidence>
<accession>A0A4S2BGC9</accession>
<evidence type="ECO:0000313" key="7">
    <source>
        <dbReference type="Proteomes" id="UP001158500"/>
    </source>
</evidence>
<dbReference type="InterPro" id="IPR007346">
    <property type="entry name" value="Endonuclease-I"/>
</dbReference>
<feature type="signal peptide" evidence="4">
    <location>
        <begin position="1"/>
        <end position="19"/>
    </location>
</feature>
<dbReference type="PANTHER" id="PTHR33607">
    <property type="entry name" value="ENDONUCLEASE-1"/>
    <property type="match status" value="1"/>
</dbReference>
<protein>
    <submittedName>
        <fullName evidence="6">Endonuclease</fullName>
    </submittedName>
</protein>
<proteinExistence type="inferred from homology"/>
<evidence type="ECO:0000256" key="4">
    <source>
        <dbReference type="SAM" id="SignalP"/>
    </source>
</evidence>
<keyword evidence="2" id="KW-0540">Nuclease</keyword>
<dbReference type="Pfam" id="PF04231">
    <property type="entry name" value="Endonuclease_1"/>
    <property type="match status" value="1"/>
</dbReference>
<evidence type="ECO:0000256" key="1">
    <source>
        <dbReference type="ARBA" id="ARBA00006429"/>
    </source>
</evidence>
<dbReference type="EMBL" id="JAOCAE010000003">
    <property type="protein sequence ID" value="MDH1235590.1"/>
    <property type="molecule type" value="Genomic_DNA"/>
</dbReference>
<evidence type="ECO:0000313" key="5">
    <source>
        <dbReference type="EMBL" id="MDH0145584.1"/>
    </source>
</evidence>
<evidence type="ECO:0000313" key="6">
    <source>
        <dbReference type="EMBL" id="MDH1235590.1"/>
    </source>
</evidence>
<name>A0A4S2BGC9_STUST</name>
<dbReference type="PROSITE" id="PS51257">
    <property type="entry name" value="PROKAR_LIPOPROTEIN"/>
    <property type="match status" value="1"/>
</dbReference>
<dbReference type="EMBL" id="JAODZE010000003">
    <property type="protein sequence ID" value="MDH0145584.1"/>
    <property type="molecule type" value="Genomic_DNA"/>
</dbReference>
<dbReference type="AlphaFoldDB" id="A0A4S2BGC9"/>
<dbReference type="SUPFAM" id="SSF54060">
    <property type="entry name" value="His-Me finger endonucleases"/>
    <property type="match status" value="1"/>
</dbReference>
<feature type="chain" id="PRO_5044399897" evidence="4">
    <location>
        <begin position="20"/>
        <end position="243"/>
    </location>
</feature>
<comment type="caution">
    <text evidence="6">The sequence shown here is derived from an EMBL/GenBank/DDBJ whole genome shotgun (WGS) entry which is preliminary data.</text>
</comment>
<dbReference type="RefSeq" id="WP_014597386.1">
    <property type="nucleotide sequence ID" value="NZ_JAMOJZ010000001.1"/>
</dbReference>
<dbReference type="Proteomes" id="UP001158500">
    <property type="component" value="Unassembled WGS sequence"/>
</dbReference>
<keyword evidence="4" id="KW-0732">Signal</keyword>
<dbReference type="InterPro" id="IPR044925">
    <property type="entry name" value="His-Me_finger_sf"/>
</dbReference>
<organism evidence="6 7">
    <name type="scientific">Stutzerimonas stutzeri</name>
    <name type="common">Pseudomonas stutzeri</name>
    <dbReference type="NCBI Taxonomy" id="316"/>
    <lineage>
        <taxon>Bacteria</taxon>
        <taxon>Pseudomonadati</taxon>
        <taxon>Pseudomonadota</taxon>
        <taxon>Gammaproteobacteria</taxon>
        <taxon>Pseudomonadales</taxon>
        <taxon>Pseudomonadaceae</taxon>
        <taxon>Stutzerimonas</taxon>
    </lineage>
</organism>
<keyword evidence="6" id="KW-0255">Endonuclease</keyword>
<dbReference type="GO" id="GO:0004519">
    <property type="term" value="F:endonuclease activity"/>
    <property type="evidence" value="ECO:0007669"/>
    <property type="project" value="UniProtKB-KW"/>
</dbReference>